<keyword evidence="1" id="KW-0540">Nuclease</keyword>
<evidence type="ECO:0000256" key="3">
    <source>
        <dbReference type="ARBA" id="ARBA00023109"/>
    </source>
</evidence>
<accession>A0A8S5U775</accession>
<dbReference type="InterPro" id="IPR023211">
    <property type="entry name" value="DNA_pol_palm_dom_sf"/>
</dbReference>
<dbReference type="SUPFAM" id="SSF53098">
    <property type="entry name" value="Ribonuclease H-like"/>
    <property type="match status" value="1"/>
</dbReference>
<dbReference type="GO" id="GO:0004518">
    <property type="term" value="F:nuclease activity"/>
    <property type="evidence" value="ECO:0007669"/>
    <property type="project" value="UniProtKB-KW"/>
</dbReference>
<evidence type="ECO:0000256" key="1">
    <source>
        <dbReference type="ARBA" id="ARBA00022722"/>
    </source>
</evidence>
<sequence>MISYKDYDYIRLFDGNFIRKSNAGHFQSFYEKIITIDTETCVSDTEDIGWITDWTITIENDSCLYGNHVRDLINTIDRICDTLHADKEHTVRFYIHNLSYDYMFLRNHLLDKFGIPDRKLAVKTHRYVFMQWKSFGVEIRDSAILTQRTLERLCKDMGTLEKATGTWNYKKKRTPESGRTVKELAYVCVDTICLCKALRLYLSQRNVTVATAPLTNTGFIRNQARSRSRKDKKWHKKFMSMQLSLAQYELLTTSYHGGYTHANRYYVNQLITEPVECYDFTSSYPARIVYEKFPMTNFVSTKLSLQDIMELKENYAFAGYIRLKKLRLKKEHPMPPLAFHKAKVCMFPDADKISKKKAMELNLDNGKIVNADLVIYPFTDPDLQVIFEAYDLEWADVANVIRAKKDYLPDWIINYVIELFEHKNTLKHADPVLYMISKGELNGIYGMMVQKMIQSMFEEDYETGLWNDVLSESEYEEKLQKYYKSRNSFLPYQWGVWVTAYAQAELFELGKCCKRWLYSDTDSVKGTEWDRKKLAEYNEKIMKKSEQRGRGTVLFNGESHTLGIAEFDGIYSEFKTMGSKRYCYREKGKLKQTVAGVPKDGVYCLDDNINNFEKGFIYRNSLTYRRNYRRANNWKKDPSWKLKTKYLYNKGINTITVDGCRIEYGCAIRLSDTEYELDHTIPYDKETGVPLPFETKDVLYS</sequence>
<dbReference type="GO" id="GO:0003676">
    <property type="term" value="F:nucleic acid binding"/>
    <property type="evidence" value="ECO:0007669"/>
    <property type="project" value="InterPro"/>
</dbReference>
<keyword evidence="2" id="KW-0378">Hydrolase</keyword>
<proteinExistence type="predicted"/>
<dbReference type="Gene3D" id="3.30.420.10">
    <property type="entry name" value="Ribonuclease H-like superfamily/Ribonuclease H"/>
    <property type="match status" value="1"/>
</dbReference>
<keyword evidence="3" id="KW-0235">DNA replication</keyword>
<dbReference type="Gene3D" id="3.90.1600.10">
    <property type="entry name" value="Palm domain of DNA polymerase"/>
    <property type="match status" value="2"/>
</dbReference>
<evidence type="ECO:0000313" key="4">
    <source>
        <dbReference type="EMBL" id="DAF90307.1"/>
    </source>
</evidence>
<reference evidence="4" key="1">
    <citation type="journal article" date="2021" name="Proc. Natl. Acad. Sci. U.S.A.">
        <title>A Catalog of Tens of Thousands of Viruses from Human Metagenomes Reveals Hidden Associations with Chronic Diseases.</title>
        <authorList>
            <person name="Tisza M.J."/>
            <person name="Buck C.B."/>
        </authorList>
    </citation>
    <scope>NUCLEOTIDE SEQUENCE</scope>
    <source>
        <strain evidence="4">CtDd04</strain>
    </source>
</reference>
<dbReference type="InterPro" id="IPR036397">
    <property type="entry name" value="RNaseH_sf"/>
</dbReference>
<dbReference type="InterPro" id="IPR043502">
    <property type="entry name" value="DNA/RNA_pol_sf"/>
</dbReference>
<name>A0A8S5U775_9CAUD</name>
<keyword evidence="3" id="KW-1194">Viral DNA replication</keyword>
<dbReference type="GO" id="GO:0016787">
    <property type="term" value="F:hydrolase activity"/>
    <property type="evidence" value="ECO:0007669"/>
    <property type="project" value="UniProtKB-KW"/>
</dbReference>
<organism evidence="4">
    <name type="scientific">Podoviridae sp. ctDd04</name>
    <dbReference type="NCBI Taxonomy" id="2825232"/>
    <lineage>
        <taxon>Viruses</taxon>
        <taxon>Duplodnaviria</taxon>
        <taxon>Heunggongvirae</taxon>
        <taxon>Uroviricota</taxon>
        <taxon>Caudoviricetes</taxon>
    </lineage>
</organism>
<evidence type="ECO:0000256" key="2">
    <source>
        <dbReference type="ARBA" id="ARBA00022801"/>
    </source>
</evidence>
<dbReference type="SUPFAM" id="SSF56672">
    <property type="entry name" value="DNA/RNA polymerases"/>
    <property type="match status" value="1"/>
</dbReference>
<dbReference type="GO" id="GO:0039693">
    <property type="term" value="P:viral DNA genome replication"/>
    <property type="evidence" value="ECO:0007669"/>
    <property type="project" value="UniProtKB-KW"/>
</dbReference>
<dbReference type="InterPro" id="IPR012337">
    <property type="entry name" value="RNaseH-like_sf"/>
</dbReference>
<protein>
    <submittedName>
        <fullName evidence="4">DNA polymerase B</fullName>
    </submittedName>
</protein>
<dbReference type="EMBL" id="BK016025">
    <property type="protein sequence ID" value="DAF90307.1"/>
    <property type="molecule type" value="Genomic_DNA"/>
</dbReference>